<dbReference type="EMBL" id="LLXJ01000075">
    <property type="protein sequence ID" value="PKC15766.1"/>
    <property type="molecule type" value="Genomic_DNA"/>
</dbReference>
<evidence type="ECO:0000313" key="5">
    <source>
        <dbReference type="Proteomes" id="UP000232722"/>
    </source>
</evidence>
<feature type="transmembrane region" description="Helical" evidence="1">
    <location>
        <begin position="25"/>
        <end position="43"/>
    </location>
</feature>
<evidence type="ECO:0000313" key="3">
    <source>
        <dbReference type="EMBL" id="PKC74111.1"/>
    </source>
</evidence>
<name>A0A2I1DUZ5_9GLOM</name>
<organism evidence="3 4">
    <name type="scientific">Rhizophagus irregularis</name>
    <dbReference type="NCBI Taxonomy" id="588596"/>
    <lineage>
        <taxon>Eukaryota</taxon>
        <taxon>Fungi</taxon>
        <taxon>Fungi incertae sedis</taxon>
        <taxon>Mucoromycota</taxon>
        <taxon>Glomeromycotina</taxon>
        <taxon>Glomeromycetes</taxon>
        <taxon>Glomerales</taxon>
        <taxon>Glomeraceae</taxon>
        <taxon>Rhizophagus</taxon>
    </lineage>
</organism>
<sequence>MKGKENNYDNITAFESFTAKQMASIIFKIFFILSLISVQAFAWKLTLGGKDFKGEANQSCKAVTANSGSKLKWDARLLESCCVRLYSDPNCAKDEIGFSCDDFNKKLSQTVQSFQVTNC</sequence>
<dbReference type="EMBL" id="LLXH01000063">
    <property type="protein sequence ID" value="PKC74111.1"/>
    <property type="molecule type" value="Genomic_DNA"/>
</dbReference>
<dbReference type="AlphaFoldDB" id="A0A2I1DUZ5"/>
<dbReference type="VEuPathDB" id="FungiDB:FUN_014333"/>
<reference evidence="3 4" key="4">
    <citation type="submission" date="2017-10" db="EMBL/GenBank/DDBJ databases">
        <title>Genome analyses suggest a sexual origin of heterokaryosis in a supposedly ancient asexual fungus.</title>
        <authorList>
            <person name="Corradi N."/>
            <person name="Sedzielewska K."/>
            <person name="Noel J."/>
            <person name="Charron P."/>
            <person name="Farinelli L."/>
            <person name="Marton T."/>
            <person name="Kruger M."/>
            <person name="Pelin A."/>
            <person name="Brachmann A."/>
            <person name="Corradi N."/>
        </authorList>
    </citation>
    <scope>NUCLEOTIDE SEQUENCE [LARGE SCALE GENOMIC DNA]</scope>
    <source>
        <strain evidence="3 4">A1</strain>
    </source>
</reference>
<comment type="caution">
    <text evidence="3">The sequence shown here is derived from an EMBL/GenBank/DDBJ whole genome shotgun (WGS) entry which is preliminary data.</text>
</comment>
<protein>
    <submittedName>
        <fullName evidence="3">Uncharacterized protein</fullName>
    </submittedName>
</protein>
<reference evidence="2 5" key="2">
    <citation type="submission" date="2017-09" db="EMBL/GenBank/DDBJ databases">
        <title>Extensive intraspecific genome diversity in a model arbuscular mycorrhizal fungus.</title>
        <authorList>
            <person name="Chen E.C."/>
            <person name="Morin E."/>
            <person name="Beaudet D."/>
            <person name="Noel J."/>
            <person name="Ndikumana S."/>
            <person name="Charron P."/>
            <person name="St-Onge C."/>
            <person name="Giorgi J."/>
            <person name="Grigoriev I.V."/>
            <person name="Roux C."/>
            <person name="Martin F.M."/>
            <person name="Corradi N."/>
        </authorList>
    </citation>
    <scope>NUCLEOTIDE SEQUENCE [LARGE SCALE GENOMIC DNA]</scope>
    <source>
        <strain evidence="2 5">A5</strain>
    </source>
</reference>
<dbReference type="VEuPathDB" id="FungiDB:RhiirA1_450367"/>
<keyword evidence="1" id="KW-0812">Transmembrane</keyword>
<dbReference type="OrthoDB" id="2355426at2759"/>
<proteinExistence type="predicted"/>
<reference evidence="3 4" key="3">
    <citation type="submission" date="2017-10" db="EMBL/GenBank/DDBJ databases">
        <title>Extensive intraspecific genome diversity in a model arbuscular mycorrhizal fungus.</title>
        <authorList>
            <person name="Chen E.C.H."/>
            <person name="Morin E."/>
            <person name="Baudet D."/>
            <person name="Noel J."/>
            <person name="Ndikumana S."/>
            <person name="Charron P."/>
            <person name="St-Onge C."/>
            <person name="Giorgi J."/>
            <person name="Grigoriev I.V."/>
            <person name="Roux C."/>
            <person name="Martin F.M."/>
            <person name="Corradi N."/>
        </authorList>
    </citation>
    <scope>NUCLEOTIDE SEQUENCE [LARGE SCALE GENOMIC DNA]</scope>
    <source>
        <strain evidence="3 4">A1</strain>
    </source>
</reference>
<accession>A0A2I1DUZ5</accession>
<evidence type="ECO:0000256" key="1">
    <source>
        <dbReference type="SAM" id="Phobius"/>
    </source>
</evidence>
<keyword evidence="1" id="KW-0472">Membrane</keyword>
<evidence type="ECO:0000313" key="2">
    <source>
        <dbReference type="EMBL" id="PKC15766.1"/>
    </source>
</evidence>
<reference evidence="2 5" key="1">
    <citation type="submission" date="2016-04" db="EMBL/GenBank/DDBJ databases">
        <title>Genome analyses suggest a sexual origin of heterokaryosis in a supposedly ancient asexual fungus.</title>
        <authorList>
            <person name="Ropars J."/>
            <person name="Sedzielewska K."/>
            <person name="Noel J."/>
            <person name="Charron P."/>
            <person name="Farinelli L."/>
            <person name="Marton T."/>
            <person name="Kruger M."/>
            <person name="Pelin A."/>
            <person name="Brachmann A."/>
            <person name="Corradi N."/>
        </authorList>
    </citation>
    <scope>NUCLEOTIDE SEQUENCE [LARGE SCALE GENOMIC DNA]</scope>
    <source>
        <strain evidence="2 5">A5</strain>
    </source>
</reference>
<keyword evidence="1" id="KW-1133">Transmembrane helix</keyword>
<gene>
    <name evidence="3" type="ORF">RhiirA1_450367</name>
    <name evidence="2" type="ORF">RhiirA5_407850</name>
</gene>
<dbReference type="Proteomes" id="UP000232722">
    <property type="component" value="Unassembled WGS sequence"/>
</dbReference>
<dbReference type="VEuPathDB" id="FungiDB:RhiirFUN_011526"/>
<dbReference type="Proteomes" id="UP000232688">
    <property type="component" value="Unassembled WGS sequence"/>
</dbReference>
<evidence type="ECO:0000313" key="4">
    <source>
        <dbReference type="Proteomes" id="UP000232688"/>
    </source>
</evidence>